<dbReference type="AlphaFoldDB" id="A0A2T0PZ29"/>
<keyword evidence="2" id="KW-1185">Reference proteome</keyword>
<accession>A0A2T0PZ29</accession>
<dbReference type="Proteomes" id="UP000237846">
    <property type="component" value="Unassembled WGS sequence"/>
</dbReference>
<protein>
    <submittedName>
        <fullName evidence="1">Spectinomycin phosphotransferase</fullName>
    </submittedName>
</protein>
<dbReference type="Gene3D" id="1.20.58.840">
    <property type="match status" value="1"/>
</dbReference>
<dbReference type="Gene3D" id="3.30.200.20">
    <property type="entry name" value="Phosphorylase Kinase, domain 1"/>
    <property type="match status" value="1"/>
</dbReference>
<dbReference type="Gene3D" id="1.10.510.10">
    <property type="entry name" value="Transferase(Phosphotransferase) domain 1"/>
    <property type="match status" value="1"/>
</dbReference>
<dbReference type="GO" id="GO:0016740">
    <property type="term" value="F:transferase activity"/>
    <property type="evidence" value="ECO:0007669"/>
    <property type="project" value="UniProtKB-KW"/>
</dbReference>
<comment type="caution">
    <text evidence="1">The sequence shown here is derived from an EMBL/GenBank/DDBJ whole genome shotgun (WGS) entry which is preliminary data.</text>
</comment>
<sequence length="332" mass="36253">MRAMEQRPTDLHDDALRECLADWGIDAATLAYAPVGFGDHHWTAVGSDGRRWFVTVADLAHKWHCGATPPDAYQGLRRAMDTAAALREAGLEFVVAPVRTAGGGTVRPLGERYAVSVFPFLDGSAGAFGERLGDADRRLVIDVLAELHRQPPPGEVPVPSPQPSARAGLERALAELGEPWHGGPFAERSRALFADRAEVLRRSLAAFDRLAADVAADGPVLVVTHGEPHSANLLRQDGGFRLLDWDTVGLAVPERDLWQVAEGSDDLARYAEATGRRPDPLALELYRRRWALEDVAEYAAWFRAPHGRTPDTELAWNGLVDTLDRLGEDDQG</sequence>
<evidence type="ECO:0000313" key="1">
    <source>
        <dbReference type="EMBL" id="PRX96805.1"/>
    </source>
</evidence>
<keyword evidence="1" id="KW-0808">Transferase</keyword>
<dbReference type="SUPFAM" id="SSF56112">
    <property type="entry name" value="Protein kinase-like (PK-like)"/>
    <property type="match status" value="1"/>
</dbReference>
<organism evidence="1 2">
    <name type="scientific">Allonocardiopsis opalescens</name>
    <dbReference type="NCBI Taxonomy" id="1144618"/>
    <lineage>
        <taxon>Bacteria</taxon>
        <taxon>Bacillati</taxon>
        <taxon>Actinomycetota</taxon>
        <taxon>Actinomycetes</taxon>
        <taxon>Streptosporangiales</taxon>
        <taxon>Allonocardiopsis</taxon>
    </lineage>
</organism>
<name>A0A2T0PZ29_9ACTN</name>
<dbReference type="InterPro" id="IPR011009">
    <property type="entry name" value="Kinase-like_dom_sf"/>
</dbReference>
<dbReference type="EMBL" id="PVZC01000007">
    <property type="protein sequence ID" value="PRX96805.1"/>
    <property type="molecule type" value="Genomic_DNA"/>
</dbReference>
<reference evidence="1 2" key="1">
    <citation type="submission" date="2018-03" db="EMBL/GenBank/DDBJ databases">
        <title>Genomic Encyclopedia of Archaeal and Bacterial Type Strains, Phase II (KMG-II): from individual species to whole genera.</title>
        <authorList>
            <person name="Goeker M."/>
        </authorList>
    </citation>
    <scope>NUCLEOTIDE SEQUENCE [LARGE SCALE GENOMIC DNA]</scope>
    <source>
        <strain evidence="1 2">DSM 45601</strain>
    </source>
</reference>
<gene>
    <name evidence="1" type="ORF">CLV72_107328</name>
</gene>
<evidence type="ECO:0000313" key="2">
    <source>
        <dbReference type="Proteomes" id="UP000237846"/>
    </source>
</evidence>
<proteinExistence type="predicted"/>